<feature type="region of interest" description="Disordered" evidence="2">
    <location>
        <begin position="1"/>
        <end position="29"/>
    </location>
</feature>
<dbReference type="PANTHER" id="PTHR42993:SF1">
    <property type="entry name" value="MAOC-LIKE DEHYDRATASE DOMAIN-CONTAINING PROTEIN"/>
    <property type="match status" value="1"/>
</dbReference>
<dbReference type="InterPro" id="IPR029069">
    <property type="entry name" value="HotDog_dom_sf"/>
</dbReference>
<organism evidence="4 5">
    <name type="scientific">Streptomyces inusitatus</name>
    <dbReference type="NCBI Taxonomy" id="68221"/>
    <lineage>
        <taxon>Bacteria</taxon>
        <taxon>Bacillati</taxon>
        <taxon>Actinomycetota</taxon>
        <taxon>Actinomycetes</taxon>
        <taxon>Kitasatosporales</taxon>
        <taxon>Streptomycetaceae</taxon>
        <taxon>Streptomyces</taxon>
    </lineage>
</organism>
<dbReference type="SUPFAM" id="SSF54637">
    <property type="entry name" value="Thioesterase/thiol ester dehydrase-isomerase"/>
    <property type="match status" value="1"/>
</dbReference>
<dbReference type="CDD" id="cd03450">
    <property type="entry name" value="NodN"/>
    <property type="match status" value="1"/>
</dbReference>
<gene>
    <name evidence="4" type="ORF">GCM10010387_39750</name>
</gene>
<dbReference type="Pfam" id="PF01575">
    <property type="entry name" value="MaoC_dehydratas"/>
    <property type="match status" value="1"/>
</dbReference>
<evidence type="ECO:0000313" key="5">
    <source>
        <dbReference type="Proteomes" id="UP000630936"/>
    </source>
</evidence>
<proteinExistence type="inferred from homology"/>
<evidence type="ECO:0000259" key="3">
    <source>
        <dbReference type="Pfam" id="PF01575"/>
    </source>
</evidence>
<sequence>MLSGRSGVAPGARAGERENATERQGPGMAEPRIFASAEELRAGVGEPLGHSDWLEIDQRRIDLFAEATGDHQWIHVDPVRAAAGPFGATIAHGYLTLSLLPVLVPQVMRVEGARMGLNYGTGKVRFPAPVPVGSRLRATAELREVTAAAGGVQVTALVTVEREGGEKPVCVAESLSRYYF</sequence>
<accession>A0A918UY39</accession>
<reference evidence="4" key="1">
    <citation type="journal article" date="2014" name="Int. J. Syst. Evol. Microbiol.">
        <title>Complete genome sequence of Corynebacterium casei LMG S-19264T (=DSM 44701T), isolated from a smear-ripened cheese.</title>
        <authorList>
            <consortium name="US DOE Joint Genome Institute (JGI-PGF)"/>
            <person name="Walter F."/>
            <person name="Albersmeier A."/>
            <person name="Kalinowski J."/>
            <person name="Ruckert C."/>
        </authorList>
    </citation>
    <scope>NUCLEOTIDE SEQUENCE</scope>
    <source>
        <strain evidence="4">JCM 4988</strain>
    </source>
</reference>
<comment type="similarity">
    <text evidence="1">Belongs to the enoyl-CoA hydratase/isomerase family.</text>
</comment>
<dbReference type="AlphaFoldDB" id="A0A918UY39"/>
<name>A0A918UY39_9ACTN</name>
<dbReference type="EMBL" id="BMWG01000012">
    <property type="protein sequence ID" value="GGZ41431.1"/>
    <property type="molecule type" value="Genomic_DNA"/>
</dbReference>
<dbReference type="InterPro" id="IPR002539">
    <property type="entry name" value="MaoC-like_dom"/>
</dbReference>
<evidence type="ECO:0000313" key="4">
    <source>
        <dbReference type="EMBL" id="GGZ41431.1"/>
    </source>
</evidence>
<comment type="caution">
    <text evidence="4">The sequence shown here is derived from an EMBL/GenBank/DDBJ whole genome shotgun (WGS) entry which is preliminary data.</text>
</comment>
<dbReference type="PANTHER" id="PTHR42993">
    <property type="entry name" value="MAOC-LIKE DEHYDRATASE DOMAIN-CONTAINING PROTEIN"/>
    <property type="match status" value="1"/>
</dbReference>
<dbReference type="Proteomes" id="UP000630936">
    <property type="component" value="Unassembled WGS sequence"/>
</dbReference>
<feature type="domain" description="MaoC-like" evidence="3">
    <location>
        <begin position="44"/>
        <end position="160"/>
    </location>
</feature>
<reference evidence="4" key="2">
    <citation type="submission" date="2020-09" db="EMBL/GenBank/DDBJ databases">
        <authorList>
            <person name="Sun Q."/>
            <person name="Ohkuma M."/>
        </authorList>
    </citation>
    <scope>NUCLEOTIDE SEQUENCE</scope>
    <source>
        <strain evidence="4">JCM 4988</strain>
    </source>
</reference>
<dbReference type="Gene3D" id="3.10.129.10">
    <property type="entry name" value="Hotdog Thioesterase"/>
    <property type="match status" value="1"/>
</dbReference>
<keyword evidence="5" id="KW-1185">Reference proteome</keyword>
<protein>
    <submittedName>
        <fullName evidence="4">MaoC family dehydratase</fullName>
    </submittedName>
</protein>
<dbReference type="InterPro" id="IPR039375">
    <property type="entry name" value="NodN-like"/>
</dbReference>
<evidence type="ECO:0000256" key="2">
    <source>
        <dbReference type="SAM" id="MobiDB-lite"/>
    </source>
</evidence>
<evidence type="ECO:0000256" key="1">
    <source>
        <dbReference type="ARBA" id="ARBA00005254"/>
    </source>
</evidence>